<evidence type="ECO:0000256" key="1">
    <source>
        <dbReference type="SAM" id="MobiDB-lite"/>
    </source>
</evidence>
<comment type="caution">
    <text evidence="3">The sequence shown here is derived from an EMBL/GenBank/DDBJ whole genome shotgun (WGS) entry which is preliminary data.</text>
</comment>
<evidence type="ECO:0000256" key="2">
    <source>
        <dbReference type="SAM" id="Phobius"/>
    </source>
</evidence>
<reference evidence="3 4" key="1">
    <citation type="journal article" date="2019" name="Int. J. Syst. Evol. Microbiol.">
        <title>The Global Catalogue of Microorganisms (GCM) 10K type strain sequencing project: providing services to taxonomists for standard genome sequencing and annotation.</title>
        <authorList>
            <consortium name="The Broad Institute Genomics Platform"/>
            <consortium name="The Broad Institute Genome Sequencing Center for Infectious Disease"/>
            <person name="Wu L."/>
            <person name="Ma J."/>
        </authorList>
    </citation>
    <scope>NUCLEOTIDE SEQUENCE [LARGE SCALE GENOMIC DNA]</scope>
    <source>
        <strain evidence="3 4">XZYJ18</strain>
    </source>
</reference>
<feature type="region of interest" description="Disordered" evidence="1">
    <location>
        <begin position="1"/>
        <end position="26"/>
    </location>
</feature>
<gene>
    <name evidence="3" type="ORF">ACFO9K_15205</name>
</gene>
<dbReference type="GeneID" id="73043674"/>
<dbReference type="AlphaFoldDB" id="A0ABD5Q4G3"/>
<keyword evidence="2" id="KW-1133">Transmembrane helix</keyword>
<proteinExistence type="predicted"/>
<accession>A0ABD5Q4G3</accession>
<feature type="transmembrane region" description="Helical" evidence="2">
    <location>
        <begin position="114"/>
        <end position="132"/>
    </location>
</feature>
<keyword evidence="4" id="KW-1185">Reference proteome</keyword>
<dbReference type="Proteomes" id="UP001595945">
    <property type="component" value="Unassembled WGS sequence"/>
</dbReference>
<evidence type="ECO:0000313" key="3">
    <source>
        <dbReference type="EMBL" id="MFC4825605.1"/>
    </source>
</evidence>
<protein>
    <submittedName>
        <fullName evidence="3">Uncharacterized protein</fullName>
    </submittedName>
</protein>
<organism evidence="3 4">
    <name type="scientific">Halorussus aquaticus</name>
    <dbReference type="NCBI Taxonomy" id="2953748"/>
    <lineage>
        <taxon>Archaea</taxon>
        <taxon>Methanobacteriati</taxon>
        <taxon>Methanobacteriota</taxon>
        <taxon>Stenosarchaea group</taxon>
        <taxon>Halobacteria</taxon>
        <taxon>Halobacteriales</taxon>
        <taxon>Haladaptataceae</taxon>
        <taxon>Halorussus</taxon>
    </lineage>
</organism>
<dbReference type="EMBL" id="JBHSHT010000002">
    <property type="protein sequence ID" value="MFC4825605.1"/>
    <property type="molecule type" value="Genomic_DNA"/>
</dbReference>
<keyword evidence="2" id="KW-0472">Membrane</keyword>
<sequence>MTTCPKCGGSLPESETPCECGYDPTETDDEDRTGAYVRKMRERPYRERLAIRAGFRDPADVEMKELGVLLRVGVLALGLTAFWLGVDPSVLAESSVGRSAGLAAVVQSGGVGRLLVGAVLLAFGVFFTAVSYSGRVPEYGSETNRDLLP</sequence>
<evidence type="ECO:0000313" key="4">
    <source>
        <dbReference type="Proteomes" id="UP001595945"/>
    </source>
</evidence>
<keyword evidence="2" id="KW-0812">Transmembrane</keyword>
<feature type="transmembrane region" description="Helical" evidence="2">
    <location>
        <begin position="68"/>
        <end position="86"/>
    </location>
</feature>
<name>A0ABD5Q4G3_9EURY</name>
<dbReference type="RefSeq" id="WP_254268745.1">
    <property type="nucleotide sequence ID" value="NZ_CP100400.1"/>
</dbReference>